<sequence length="309" mass="35977">MPACPISRRWWDMNPEASHYLSRCRKPEFVVRLVRWCNTSKTSYEILHIHDTNPPYKLIIYRATDILHCLRLPNATRLDDLVEELCQYGTRFNVYVDEKNLVGPQHARFQDAIPYRPLGFKPEISDYAYYVRKRGTLLEDPAIARAALMHGGLIWRIAMEHVSSSDVILSGPGQDMGRYGMRHTLEPQGGSRDRCHLWTESLSEDQIDIICGVYRIYRSTSASNSFTQDLSWFPRQRSFTSSGLDLGHWNADAEDWYQRRVQLYVMGDPKGRCLNQSQWKGNIRLWRTTIRTFKGIEAVSQGFLNRQLL</sequence>
<dbReference type="RefSeq" id="XP_060334405.1">
    <property type="nucleotide sequence ID" value="XM_060472233.1"/>
</dbReference>
<keyword evidence="2" id="KW-1185">Reference proteome</keyword>
<dbReference type="GeneID" id="85355781"/>
<comment type="caution">
    <text evidence="1">The sequence shown here is derived from an EMBL/GenBank/DDBJ whole genome shotgun (WGS) entry which is preliminary data.</text>
</comment>
<protein>
    <submittedName>
        <fullName evidence="1">Uncharacterized protein</fullName>
    </submittedName>
</protein>
<dbReference type="AlphaFoldDB" id="A0AA39NC88"/>
<gene>
    <name evidence="1" type="ORF">EV420DRAFT_1521732</name>
</gene>
<name>A0AA39NC88_ARMTA</name>
<feature type="non-terminal residue" evidence="1">
    <location>
        <position position="309"/>
    </location>
</feature>
<evidence type="ECO:0000313" key="1">
    <source>
        <dbReference type="EMBL" id="KAK0462939.1"/>
    </source>
</evidence>
<dbReference type="EMBL" id="JAUEPS010000008">
    <property type="protein sequence ID" value="KAK0462939.1"/>
    <property type="molecule type" value="Genomic_DNA"/>
</dbReference>
<evidence type="ECO:0000313" key="2">
    <source>
        <dbReference type="Proteomes" id="UP001175211"/>
    </source>
</evidence>
<proteinExistence type="predicted"/>
<dbReference type="Proteomes" id="UP001175211">
    <property type="component" value="Unassembled WGS sequence"/>
</dbReference>
<organism evidence="1 2">
    <name type="scientific">Armillaria tabescens</name>
    <name type="common">Ringless honey mushroom</name>
    <name type="synonym">Agaricus tabescens</name>
    <dbReference type="NCBI Taxonomy" id="1929756"/>
    <lineage>
        <taxon>Eukaryota</taxon>
        <taxon>Fungi</taxon>
        <taxon>Dikarya</taxon>
        <taxon>Basidiomycota</taxon>
        <taxon>Agaricomycotina</taxon>
        <taxon>Agaricomycetes</taxon>
        <taxon>Agaricomycetidae</taxon>
        <taxon>Agaricales</taxon>
        <taxon>Marasmiineae</taxon>
        <taxon>Physalacriaceae</taxon>
        <taxon>Desarmillaria</taxon>
    </lineage>
</organism>
<reference evidence="1" key="1">
    <citation type="submission" date="2023-06" db="EMBL/GenBank/DDBJ databases">
        <authorList>
            <consortium name="Lawrence Berkeley National Laboratory"/>
            <person name="Ahrendt S."/>
            <person name="Sahu N."/>
            <person name="Indic B."/>
            <person name="Wong-Bajracharya J."/>
            <person name="Merenyi Z."/>
            <person name="Ke H.-M."/>
            <person name="Monk M."/>
            <person name="Kocsube S."/>
            <person name="Drula E."/>
            <person name="Lipzen A."/>
            <person name="Balint B."/>
            <person name="Henrissat B."/>
            <person name="Andreopoulos B."/>
            <person name="Martin F.M."/>
            <person name="Harder C.B."/>
            <person name="Rigling D."/>
            <person name="Ford K.L."/>
            <person name="Foster G.D."/>
            <person name="Pangilinan J."/>
            <person name="Papanicolaou A."/>
            <person name="Barry K."/>
            <person name="LaButti K."/>
            <person name="Viragh M."/>
            <person name="Koriabine M."/>
            <person name="Yan M."/>
            <person name="Riley R."/>
            <person name="Champramary S."/>
            <person name="Plett K.L."/>
            <person name="Tsai I.J."/>
            <person name="Slot J."/>
            <person name="Sipos G."/>
            <person name="Plett J."/>
            <person name="Nagy L.G."/>
            <person name="Grigoriev I.V."/>
        </authorList>
    </citation>
    <scope>NUCLEOTIDE SEQUENCE</scope>
    <source>
        <strain evidence="1">CCBAS 213</strain>
    </source>
</reference>
<accession>A0AA39NC88</accession>